<evidence type="ECO:0000313" key="3">
    <source>
        <dbReference type="Proteomes" id="UP000602647"/>
    </source>
</evidence>
<dbReference type="RefSeq" id="WP_187304255.1">
    <property type="nucleotide sequence ID" value="NZ_JACRYT010000027.1"/>
</dbReference>
<feature type="domain" description="DUF7601" evidence="1">
    <location>
        <begin position="1253"/>
        <end position="1341"/>
    </location>
</feature>
<accession>A0A923NSD2</accession>
<dbReference type="Gene3D" id="2.60.40.1140">
    <property type="entry name" value="Collagen-binding surface protein Cna, B-type domain"/>
    <property type="match status" value="2"/>
</dbReference>
<evidence type="ECO:0000259" key="1">
    <source>
        <dbReference type="Pfam" id="PF24547"/>
    </source>
</evidence>
<dbReference type="InterPro" id="IPR055382">
    <property type="entry name" value="DUF7601"/>
</dbReference>
<evidence type="ECO:0000313" key="2">
    <source>
        <dbReference type="EMBL" id="MBC6681158.1"/>
    </source>
</evidence>
<sequence>MTPQPPHTVEGCEGKSCAIEGCACECHATAESAEERLSEEEILYQLQNGGMTLMALEENGVHLRSVVQDAKIDLKYFNFVSVGSSYTGLNEDMVEHMKTFNKDQNSAYVNPGALADVLPDTLQKDGVTIAYKGSYVLDTAGRRTQIYFVGELAVDGKTYIYYVTDKEHGDRTAYSILREGQKILVEYEKVSEHKITYQFKDATTNKATDDGPGGKTLDDVFGADRVQWIDSNQHAEMSVEVPRGYECVIATYDDVNKDDVVNDGDAQRWTKTLGAMQKFQYSGTQNGEPNNGSWNADQKPINLTNDVEATEYTLTQSAENIIGDVIVVCSWKKIDTFSFDAWEWYHQVFAYNRIRPVDANGSDVNDNPHNEAGYKDTFDYNENGATYAWYFRGRTVSSTTWELDQLEINKTAIDVPMTSLTNPLPENEADLPSETTVLPTGTVVTVTITGWGGTNGTNAYRNYKIEVSNCFEDITITGGNMVGHKHVEMAMNRLSGVAEPQYYLQGNQSSGYGHWADLHQNTLAQRRNSTDPNAYTNPFRWKREDGYYPKANVTLTNKNGKLIQKNDTMGNVEGVGDNAIEYLVLKSQQELEQQTVSGQSLWMRLGFDNGEAVETFGGAPANRQSAGYLRETVDPFKVVSYEEWTASWDGYYYFRMTQSLNNWMNSDSPNGVVLLSIEGVPLPGAIDYVNGADESETEAPIAENIKNMPTLDIGGDGGYNCEEHSNVVLPSKMPVDTTSQFVFSHWEVLAVEYDNEATKTGKVSDEAFIPEGKTDPITYQTSAQVELTSAYDSEMSGAFLWQDAEALGLTENQGSGRYVITLRAVWIDRSEVAAINYEVRFYVDGVLESTHRHAVPEGATVVTDLYLDYSNKDAGFSQGIQNVLDGKGTNSSKKYTGKYILSDDTTDMIESVTRENYVANIYLVRVDMDVSVQKHWDGKPDHDRPSTVAVVLQRQIVGEDEEKWESFAVTTPAVEGGATTNENGYFNLTVNSTNDADSEIKTFKSLPRYVYDANTGKYDLSKQYRYRTLELDPNTINVDTLEVTGPGGTVRQLGTGYRWTATCSSKCTYLASYVANYDENNNRKIDITNTYVGSNVSTLVINKAVDGTTNRDAYFEFEVIFSGSVDGKNVSVGETLNYGVDFTVTEAKDGALGSTEVTATATLKLKAGEAAFVVGLPTWATVSIEEKLTDEEKQYYTTTIGLDEGEDAVDGNSPFSQVAGEPLKVATQGDDAMPPMGLYTVTYHNHRAEANPITVKKEVTGNMGDVDKSWQFEITLNEQYTQSFGGISFNPTTDGTGSVGYFSIKSGTENAKVINGLPDGIGYTIRETEANTNGYDTSYSKTVTQTH</sequence>
<comment type="caution">
    <text evidence="2">The sequence shown here is derived from an EMBL/GenBank/DDBJ whole genome shotgun (WGS) entry which is preliminary data.</text>
</comment>
<name>A0A923NSD2_9FIRM</name>
<reference evidence="2" key="1">
    <citation type="submission" date="2020-08" db="EMBL/GenBank/DDBJ databases">
        <title>Genome public.</title>
        <authorList>
            <person name="Liu C."/>
            <person name="Sun Q."/>
        </authorList>
    </citation>
    <scope>NUCLEOTIDE SEQUENCE</scope>
    <source>
        <strain evidence="2">BX12</strain>
    </source>
</reference>
<proteinExistence type="predicted"/>
<protein>
    <recommendedName>
        <fullName evidence="1">DUF7601 domain-containing protein</fullName>
    </recommendedName>
</protein>
<organism evidence="2 3">
    <name type="scientific">Zhenpiania hominis</name>
    <dbReference type="NCBI Taxonomy" id="2763644"/>
    <lineage>
        <taxon>Bacteria</taxon>
        <taxon>Bacillati</taxon>
        <taxon>Bacillota</taxon>
        <taxon>Clostridia</taxon>
        <taxon>Peptostreptococcales</taxon>
        <taxon>Anaerovoracaceae</taxon>
        <taxon>Zhenpiania</taxon>
    </lineage>
</organism>
<gene>
    <name evidence="2" type="ORF">H9L42_15150</name>
</gene>
<feature type="domain" description="DUF7601" evidence="1">
    <location>
        <begin position="1098"/>
        <end position="1205"/>
    </location>
</feature>
<keyword evidence="3" id="KW-1185">Reference proteome</keyword>
<dbReference type="EMBL" id="JACRYT010000027">
    <property type="protein sequence ID" value="MBC6681158.1"/>
    <property type="molecule type" value="Genomic_DNA"/>
</dbReference>
<dbReference type="Proteomes" id="UP000602647">
    <property type="component" value="Unassembled WGS sequence"/>
</dbReference>
<dbReference type="Pfam" id="PF24547">
    <property type="entry name" value="DUF7601"/>
    <property type="match status" value="2"/>
</dbReference>